<sequence>MIEIINSIFDLIFDIVSLVIGADYSHIFESDFIAWLKPVSALLSIIFACGIAYSIYKTNKILKAMRAFNEPQNVPMEKYKNLEDWQKILAQCVSANESDRKVALIAADTLVEKILALAGYSGENLGDRLKNIEPSDLDSLQDLWEAHKIRNRIAHEADYKLSREDAVRASALYEKALRELEYI</sequence>
<keyword evidence="1" id="KW-0812">Transmembrane</keyword>
<gene>
    <name evidence="2" type="ORF">A3C05_03395</name>
</gene>
<organism evidence="2 3">
    <name type="scientific">Candidatus Giovannonibacteria bacterium RIFCSPHIGHO2_02_FULL_45_40</name>
    <dbReference type="NCBI Taxonomy" id="1798337"/>
    <lineage>
        <taxon>Bacteria</taxon>
        <taxon>Candidatus Giovannoniibacteriota</taxon>
    </lineage>
</organism>
<comment type="caution">
    <text evidence="2">The sequence shown here is derived from an EMBL/GenBank/DDBJ whole genome shotgun (WGS) entry which is preliminary data.</text>
</comment>
<accession>A0A1F5WA93</accession>
<name>A0A1F5WA93_9BACT</name>
<evidence type="ECO:0000313" key="3">
    <source>
        <dbReference type="Proteomes" id="UP000178743"/>
    </source>
</evidence>
<feature type="transmembrane region" description="Helical" evidence="1">
    <location>
        <begin position="33"/>
        <end position="56"/>
    </location>
</feature>
<keyword evidence="1" id="KW-0472">Membrane</keyword>
<dbReference type="AlphaFoldDB" id="A0A1F5WA93"/>
<keyword evidence="1" id="KW-1133">Transmembrane helix</keyword>
<evidence type="ECO:0000256" key="1">
    <source>
        <dbReference type="SAM" id="Phobius"/>
    </source>
</evidence>
<feature type="transmembrane region" description="Helical" evidence="1">
    <location>
        <begin position="7"/>
        <end position="27"/>
    </location>
</feature>
<proteinExistence type="predicted"/>
<dbReference type="EMBL" id="MFHP01000019">
    <property type="protein sequence ID" value="OGF72585.1"/>
    <property type="molecule type" value="Genomic_DNA"/>
</dbReference>
<dbReference type="Proteomes" id="UP000178743">
    <property type="component" value="Unassembled WGS sequence"/>
</dbReference>
<protein>
    <submittedName>
        <fullName evidence="2">Uncharacterized protein</fullName>
    </submittedName>
</protein>
<reference evidence="2 3" key="1">
    <citation type="journal article" date="2016" name="Nat. Commun.">
        <title>Thousands of microbial genomes shed light on interconnected biogeochemical processes in an aquifer system.</title>
        <authorList>
            <person name="Anantharaman K."/>
            <person name="Brown C.T."/>
            <person name="Hug L.A."/>
            <person name="Sharon I."/>
            <person name="Castelle C.J."/>
            <person name="Probst A.J."/>
            <person name="Thomas B.C."/>
            <person name="Singh A."/>
            <person name="Wilkins M.J."/>
            <person name="Karaoz U."/>
            <person name="Brodie E.L."/>
            <person name="Williams K.H."/>
            <person name="Hubbard S.S."/>
            <person name="Banfield J.F."/>
        </authorList>
    </citation>
    <scope>NUCLEOTIDE SEQUENCE [LARGE SCALE GENOMIC DNA]</scope>
</reference>
<evidence type="ECO:0000313" key="2">
    <source>
        <dbReference type="EMBL" id="OGF72585.1"/>
    </source>
</evidence>